<feature type="compositionally biased region" description="Basic and acidic residues" evidence="1">
    <location>
        <begin position="54"/>
        <end position="66"/>
    </location>
</feature>
<dbReference type="AlphaFoldDB" id="K0SWR3"/>
<comment type="caution">
    <text evidence="2">The sequence shown here is derived from an EMBL/GenBank/DDBJ whole genome shotgun (WGS) entry which is preliminary data.</text>
</comment>
<evidence type="ECO:0000313" key="3">
    <source>
        <dbReference type="Proteomes" id="UP000266841"/>
    </source>
</evidence>
<accession>K0SWR3</accession>
<proteinExistence type="predicted"/>
<sequence length="261" mass="28823">MNRRHGIVSALSRRSCRAAGGSRRPPESRAVCLYFKVYYLPQRCVLAEPSQRTCDVESPRPDDGARKIRRPGPQPPVSEDWGRTPRVGEDGILPYRLSLATILAVKRTSSPASRRARPPETEIPNVNSMKPFTSVLLPIVGRQAEAVDDDMQAPWRHATLRDCEAVCISSKEAAEPLSLLSLCPLPSLVEFVSAFLGRQFVTIVLGRSSSAALISYYVGPGWEGLHRGSAGTITPTWASAHSAKNVRRAFEVRGRQRRRII</sequence>
<evidence type="ECO:0000313" key="2">
    <source>
        <dbReference type="EMBL" id="EJK65431.1"/>
    </source>
</evidence>
<reference evidence="2 3" key="1">
    <citation type="journal article" date="2012" name="Genome Biol.">
        <title>Genome and low-iron response of an oceanic diatom adapted to chronic iron limitation.</title>
        <authorList>
            <person name="Lommer M."/>
            <person name="Specht M."/>
            <person name="Roy A.S."/>
            <person name="Kraemer L."/>
            <person name="Andreson R."/>
            <person name="Gutowska M.A."/>
            <person name="Wolf J."/>
            <person name="Bergner S.V."/>
            <person name="Schilhabel M.B."/>
            <person name="Klostermeier U.C."/>
            <person name="Beiko R.G."/>
            <person name="Rosenstiel P."/>
            <person name="Hippler M."/>
            <person name="Laroche J."/>
        </authorList>
    </citation>
    <scope>NUCLEOTIDE SEQUENCE [LARGE SCALE GENOMIC DNA]</scope>
    <source>
        <strain evidence="2 3">CCMP1005</strain>
    </source>
</reference>
<evidence type="ECO:0000256" key="1">
    <source>
        <dbReference type="SAM" id="MobiDB-lite"/>
    </source>
</evidence>
<gene>
    <name evidence="2" type="ORF">THAOC_13706</name>
</gene>
<protein>
    <submittedName>
        <fullName evidence="2">Uncharacterized protein</fullName>
    </submittedName>
</protein>
<keyword evidence="3" id="KW-1185">Reference proteome</keyword>
<feature type="region of interest" description="Disordered" evidence="1">
    <location>
        <begin position="50"/>
        <end position="85"/>
    </location>
</feature>
<dbReference type="EMBL" id="AGNL01015832">
    <property type="protein sequence ID" value="EJK65431.1"/>
    <property type="molecule type" value="Genomic_DNA"/>
</dbReference>
<organism evidence="2 3">
    <name type="scientific">Thalassiosira oceanica</name>
    <name type="common">Marine diatom</name>
    <dbReference type="NCBI Taxonomy" id="159749"/>
    <lineage>
        <taxon>Eukaryota</taxon>
        <taxon>Sar</taxon>
        <taxon>Stramenopiles</taxon>
        <taxon>Ochrophyta</taxon>
        <taxon>Bacillariophyta</taxon>
        <taxon>Coscinodiscophyceae</taxon>
        <taxon>Thalassiosirophycidae</taxon>
        <taxon>Thalassiosirales</taxon>
        <taxon>Thalassiosiraceae</taxon>
        <taxon>Thalassiosira</taxon>
    </lineage>
</organism>
<name>K0SWR3_THAOC</name>
<dbReference type="Proteomes" id="UP000266841">
    <property type="component" value="Unassembled WGS sequence"/>
</dbReference>